<feature type="signal peptide" evidence="1">
    <location>
        <begin position="1"/>
        <end position="21"/>
    </location>
</feature>
<feature type="chain" id="PRO_5022845735" evidence="1">
    <location>
        <begin position="22"/>
        <end position="508"/>
    </location>
</feature>
<dbReference type="GO" id="GO:0006508">
    <property type="term" value="P:proteolysis"/>
    <property type="evidence" value="ECO:0007669"/>
    <property type="project" value="InterPro"/>
</dbReference>
<feature type="domain" description="Peptidase M28" evidence="2">
    <location>
        <begin position="268"/>
        <end position="482"/>
    </location>
</feature>
<gene>
    <name evidence="3" type="ORF">ESV85_10755</name>
</gene>
<dbReference type="Gene3D" id="3.50.30.30">
    <property type="match status" value="1"/>
</dbReference>
<dbReference type="PANTHER" id="PTHR12147:SF26">
    <property type="entry name" value="PEPTIDASE M28 DOMAIN-CONTAINING PROTEIN"/>
    <property type="match status" value="1"/>
</dbReference>
<dbReference type="AlphaFoldDB" id="A0A5C7ASR6"/>
<dbReference type="EMBL" id="VORW01000005">
    <property type="protein sequence ID" value="TXE11397.1"/>
    <property type="molecule type" value="Genomic_DNA"/>
</dbReference>
<reference evidence="3 4" key="1">
    <citation type="submission" date="2019-08" db="EMBL/GenBank/DDBJ databases">
        <title>Genomes sequence of Algoriphagus aquimarinus ACAM450.</title>
        <authorList>
            <person name="Bowman J.P."/>
        </authorList>
    </citation>
    <scope>NUCLEOTIDE SEQUENCE [LARGE SCALE GENOMIC DNA]</scope>
    <source>
        <strain evidence="3 4">ACAM 450</strain>
    </source>
</reference>
<dbReference type="Proteomes" id="UP000321935">
    <property type="component" value="Unassembled WGS sequence"/>
</dbReference>
<evidence type="ECO:0000259" key="2">
    <source>
        <dbReference type="Pfam" id="PF04389"/>
    </source>
</evidence>
<dbReference type="GO" id="GO:0008235">
    <property type="term" value="F:metalloexopeptidase activity"/>
    <property type="evidence" value="ECO:0007669"/>
    <property type="project" value="InterPro"/>
</dbReference>
<dbReference type="PANTHER" id="PTHR12147">
    <property type="entry name" value="METALLOPEPTIDASE M28 FAMILY MEMBER"/>
    <property type="match status" value="1"/>
</dbReference>
<accession>A0A5C7ASR6</accession>
<dbReference type="Gene3D" id="3.40.630.10">
    <property type="entry name" value="Zn peptidases"/>
    <property type="match status" value="1"/>
</dbReference>
<comment type="caution">
    <text evidence="3">The sequence shown here is derived from an EMBL/GenBank/DDBJ whole genome shotgun (WGS) entry which is preliminary data.</text>
</comment>
<name>A0A5C7ASR6_9BACT</name>
<dbReference type="PROSITE" id="PS51257">
    <property type="entry name" value="PROKAR_LIPOPROTEIN"/>
    <property type="match status" value="1"/>
</dbReference>
<protein>
    <submittedName>
        <fullName evidence="3">M28 family peptidase</fullName>
    </submittedName>
</protein>
<sequence length="508" mass="55272">MRSLLPSFLLLVLLFSGCNKPTDTSPSLDEDTQAWWETTTVLSSDEMEGRDTGSPGYERAAAVVAERFAAAGLEPLGDNGTWFQEVPMEEVAITQATITVGGRELRFLHDITGSPGSASEIVEAPIIYCGYCDSTSTSLVKDKLVICHATRREELPSNSDRIKNMSEGGALGIIFIADPGFTIEPPRWPFAYSRSVRLADASPSPPTLPTFSINAGTDALDKIIEGSGQNAKELIDLGSQGKPLPVFEVPDRLTASFTLASRTLQSPNIIGLLPGTDPSLANQAIVLTAHLDGYGYGEAVDGDSLYNGTLDDAAYVALLIQLAERRAGKGFKRPVIFAIVTGEEKGLLGSRYMVQHLPVPKESIAANINLDQLRPLFPLELLTVHALDETTLGDDATAVAASMQIKVQNDPEPIRGLIRRSDQWSFIQAGIPAINFVFGFEPGSESERIYRQWYREGYHTPKDDLEQKIDWAAAAKFNTFFYELVEKVANGTVAPAWKPDSKLRPVNP</sequence>
<dbReference type="InterPro" id="IPR007484">
    <property type="entry name" value="Peptidase_M28"/>
</dbReference>
<dbReference type="OrthoDB" id="9764939at2"/>
<dbReference type="SUPFAM" id="SSF53187">
    <property type="entry name" value="Zn-dependent exopeptidases"/>
    <property type="match status" value="1"/>
</dbReference>
<evidence type="ECO:0000313" key="3">
    <source>
        <dbReference type="EMBL" id="TXE11397.1"/>
    </source>
</evidence>
<evidence type="ECO:0000256" key="1">
    <source>
        <dbReference type="SAM" id="SignalP"/>
    </source>
</evidence>
<dbReference type="InterPro" id="IPR045175">
    <property type="entry name" value="M28_fam"/>
</dbReference>
<dbReference type="RefSeq" id="WP_146917450.1">
    <property type="nucleotide sequence ID" value="NZ_VORW01000005.1"/>
</dbReference>
<evidence type="ECO:0000313" key="4">
    <source>
        <dbReference type="Proteomes" id="UP000321935"/>
    </source>
</evidence>
<dbReference type="Pfam" id="PF04389">
    <property type="entry name" value="Peptidase_M28"/>
    <property type="match status" value="1"/>
</dbReference>
<keyword evidence="1" id="KW-0732">Signal</keyword>
<proteinExistence type="predicted"/>
<organism evidence="3 4">
    <name type="scientific">Algoriphagus aquimarinus</name>
    <dbReference type="NCBI Taxonomy" id="237018"/>
    <lineage>
        <taxon>Bacteria</taxon>
        <taxon>Pseudomonadati</taxon>
        <taxon>Bacteroidota</taxon>
        <taxon>Cytophagia</taxon>
        <taxon>Cytophagales</taxon>
        <taxon>Cyclobacteriaceae</taxon>
        <taxon>Algoriphagus</taxon>
    </lineage>
</organism>